<name>A0A1Y2SVG2_9GAMM</name>
<dbReference type="AlphaFoldDB" id="A0A1Y2SVG2"/>
<sequence length="258" mass="30715">MLERALDAGVPCGWVTADTVYGQDRRLRCGLESRYQQFVLASLKNESVWWQGPTYTRADRIVDSLPSPCWEKHSAGSGTKGERWYDWVWVPLWRLQLSEEERNYGHYLRVRRSRDEKQERAYYIVYARREQADLKTLVQVAGCRWEIESGFEETKGECGLDHDEVRQWHSWYRHITLSLLAHAVLAVLRIQEKKTPAGLVALSIPELRKLLSKLREKTGEAVEPILHWSDWWRRHQYYAQQCHYRRRNNPMMTEQLRL</sequence>
<dbReference type="GO" id="GO:0003677">
    <property type="term" value="F:DNA binding"/>
    <property type="evidence" value="ECO:0007669"/>
    <property type="project" value="InterPro"/>
</dbReference>
<dbReference type="PANTHER" id="PTHR33627:SF1">
    <property type="entry name" value="TRANSPOSASE"/>
    <property type="match status" value="1"/>
</dbReference>
<dbReference type="Proteomes" id="UP000194204">
    <property type="component" value="Unassembled WGS sequence"/>
</dbReference>
<dbReference type="STRING" id="40578.Xbed_00130"/>
<comment type="caution">
    <text evidence="2">The sequence shown here is derived from an EMBL/GenBank/DDBJ whole genome shotgun (WGS) entry which is preliminary data.</text>
</comment>
<gene>
    <name evidence="2" type="ORF">Xbed_00130</name>
</gene>
<dbReference type="InterPro" id="IPR012337">
    <property type="entry name" value="RNaseH-like_sf"/>
</dbReference>
<dbReference type="EMBL" id="MUBK01000001">
    <property type="protein sequence ID" value="OTA21881.1"/>
    <property type="molecule type" value="Genomic_DNA"/>
</dbReference>
<dbReference type="GO" id="GO:0004803">
    <property type="term" value="F:transposase activity"/>
    <property type="evidence" value="ECO:0007669"/>
    <property type="project" value="InterPro"/>
</dbReference>
<evidence type="ECO:0000313" key="3">
    <source>
        <dbReference type="Proteomes" id="UP000194204"/>
    </source>
</evidence>
<evidence type="ECO:0000313" key="2">
    <source>
        <dbReference type="EMBL" id="OTA21881.1"/>
    </source>
</evidence>
<dbReference type="InterPro" id="IPR039365">
    <property type="entry name" value="IS701-like"/>
</dbReference>
<keyword evidence="3" id="KW-1185">Reference proteome</keyword>
<dbReference type="InterPro" id="IPR002559">
    <property type="entry name" value="Transposase_11"/>
</dbReference>
<organism evidence="2 3">
    <name type="scientific">Xenorhabdus beddingii</name>
    <dbReference type="NCBI Taxonomy" id="40578"/>
    <lineage>
        <taxon>Bacteria</taxon>
        <taxon>Pseudomonadati</taxon>
        <taxon>Pseudomonadota</taxon>
        <taxon>Gammaproteobacteria</taxon>
        <taxon>Enterobacterales</taxon>
        <taxon>Morganellaceae</taxon>
        <taxon>Xenorhabdus</taxon>
    </lineage>
</organism>
<feature type="domain" description="Transposase IS4-like" evidence="1">
    <location>
        <begin position="15"/>
        <end position="182"/>
    </location>
</feature>
<dbReference type="GO" id="GO:0006313">
    <property type="term" value="P:DNA transposition"/>
    <property type="evidence" value="ECO:0007669"/>
    <property type="project" value="InterPro"/>
</dbReference>
<reference evidence="2 3" key="1">
    <citation type="submission" date="2017-01" db="EMBL/GenBank/DDBJ databases">
        <title>Deconstructing symbiosis and pathogenesis requirements using a combined genomic-metabolomic approach.</title>
        <authorList>
            <person name="Tobias N.J."/>
            <person name="Wolff H."/>
            <person name="Djahanschiri B."/>
            <person name="Ebersberger I."/>
            <person name="Bode H.B."/>
        </authorList>
    </citation>
    <scope>NUCLEOTIDE SEQUENCE [LARGE SCALE GENOMIC DNA]</scope>
    <source>
        <strain evidence="2 3">DSM 4764</strain>
    </source>
</reference>
<protein>
    <submittedName>
        <fullName evidence="2">Transposase</fullName>
    </submittedName>
</protein>
<dbReference type="PANTHER" id="PTHR33627">
    <property type="entry name" value="TRANSPOSASE"/>
    <property type="match status" value="1"/>
</dbReference>
<proteinExistence type="predicted"/>
<dbReference type="SUPFAM" id="SSF53098">
    <property type="entry name" value="Ribonuclease H-like"/>
    <property type="match status" value="1"/>
</dbReference>
<accession>A0A1Y2SVG2</accession>
<dbReference type="Pfam" id="PF01609">
    <property type="entry name" value="DDE_Tnp_1"/>
    <property type="match status" value="1"/>
</dbReference>
<evidence type="ECO:0000259" key="1">
    <source>
        <dbReference type="Pfam" id="PF01609"/>
    </source>
</evidence>